<dbReference type="Gene3D" id="3.30.40.10">
    <property type="entry name" value="Zinc/RING finger domain, C3HC4 (zinc finger)"/>
    <property type="match status" value="1"/>
</dbReference>
<dbReference type="AlphaFoldDB" id="A0A9P0CG64"/>
<dbReference type="Proteomes" id="UP001153636">
    <property type="component" value="Chromosome 13"/>
</dbReference>
<proteinExistence type="predicted"/>
<reference evidence="1" key="1">
    <citation type="submission" date="2022-01" db="EMBL/GenBank/DDBJ databases">
        <authorList>
            <person name="King R."/>
        </authorList>
    </citation>
    <scope>NUCLEOTIDE SEQUENCE</scope>
</reference>
<accession>A0A9P0CG64</accession>
<keyword evidence="2" id="KW-1185">Reference proteome</keyword>
<evidence type="ECO:0000313" key="1">
    <source>
        <dbReference type="EMBL" id="CAH1102897.1"/>
    </source>
</evidence>
<gene>
    <name evidence="1" type="ORF">PSYICH_LOCUS3981</name>
</gene>
<dbReference type="InterPro" id="IPR013083">
    <property type="entry name" value="Znf_RING/FYVE/PHD"/>
</dbReference>
<protein>
    <recommendedName>
        <fullName evidence="3">E3 ubiquitin-protein ligase</fullName>
    </recommendedName>
</protein>
<dbReference type="EMBL" id="OV651825">
    <property type="protein sequence ID" value="CAH1102897.1"/>
    <property type="molecule type" value="Genomic_DNA"/>
</dbReference>
<name>A0A9P0CG64_9CUCU</name>
<evidence type="ECO:0000313" key="2">
    <source>
        <dbReference type="Proteomes" id="UP001153636"/>
    </source>
</evidence>
<dbReference type="OrthoDB" id="6780401at2759"/>
<organism evidence="1 2">
    <name type="scientific">Psylliodes chrysocephalus</name>
    <dbReference type="NCBI Taxonomy" id="3402493"/>
    <lineage>
        <taxon>Eukaryota</taxon>
        <taxon>Metazoa</taxon>
        <taxon>Ecdysozoa</taxon>
        <taxon>Arthropoda</taxon>
        <taxon>Hexapoda</taxon>
        <taxon>Insecta</taxon>
        <taxon>Pterygota</taxon>
        <taxon>Neoptera</taxon>
        <taxon>Endopterygota</taxon>
        <taxon>Coleoptera</taxon>
        <taxon>Polyphaga</taxon>
        <taxon>Cucujiformia</taxon>
        <taxon>Chrysomeloidea</taxon>
        <taxon>Chrysomelidae</taxon>
        <taxon>Galerucinae</taxon>
        <taxon>Alticini</taxon>
        <taxon>Psylliodes</taxon>
    </lineage>
</organism>
<sequence>MELILPDTVLESCVCNFCDKFLSVQPVKIYKNHTIKCGRCSKKDDNGTKSIYNIIAANGIFKCINRFEGCRKMLRHYEVLEHEKQCLGNTICCPLCPGLCGLRIFWMIFHFKKCHIDKYLKKPCFTINRDKINNTYLFRKDDNLFFISYKIQDNGDIYLKGCNINPSNVQTSMSFFLLTKSSIIEARKLNLSDNKNEFRIKKKDILETTDMRIKFEIETLPHFFVLSNSSVPTMEAENQVKRILENFQRFTKFYYNQDITFPRKITMTSGHQEETQFLMSHDRTYIIKKCGSETYNIFLECCNCVNIFLPPTTLLNGFFVKIKNYFFNICSNCFQYLYSKNKMITYVSFQSVLENINTFFFDCSWNCGKKFPLTQLHVHEFFVVCPIENCWKIISKNEFGNHFKNVHSLTLASNAYFISLNDNFNSITWLSLMTCFVKLSCIQFTDHITLLMNVHYSYNVTNVRVKGIVFDEQKKVVGELEDGQILHVLTNSSTRIKCHFSYYWDE</sequence>
<evidence type="ECO:0008006" key="3">
    <source>
        <dbReference type="Google" id="ProtNLM"/>
    </source>
</evidence>